<sequence length="71" mass="8073">MSRSFRTLILSRSPERVLHSIVVSRVVLSIREVTSQGYRNGDVMEDLTIEDIETWFASNVHKPENQGQEGA</sequence>
<protein>
    <submittedName>
        <fullName evidence="1">Uncharacterized protein</fullName>
    </submittedName>
</protein>
<dbReference type="AlphaFoldDB" id="A0A9P7UTW7"/>
<gene>
    <name evidence="1" type="ORF">E1B28_010675</name>
</gene>
<evidence type="ECO:0000313" key="2">
    <source>
        <dbReference type="Proteomes" id="UP001049176"/>
    </source>
</evidence>
<comment type="caution">
    <text evidence="1">The sequence shown here is derived from an EMBL/GenBank/DDBJ whole genome shotgun (WGS) entry which is preliminary data.</text>
</comment>
<dbReference type="Proteomes" id="UP001049176">
    <property type="component" value="Chromosome 6"/>
</dbReference>
<dbReference type="EMBL" id="CM032186">
    <property type="protein sequence ID" value="KAG7091654.1"/>
    <property type="molecule type" value="Genomic_DNA"/>
</dbReference>
<dbReference type="KEGG" id="more:E1B28_010675"/>
<accession>A0A9P7UTW7</accession>
<dbReference type="GeneID" id="66079751"/>
<dbReference type="RefSeq" id="XP_043008124.1">
    <property type="nucleotide sequence ID" value="XM_043155651.1"/>
</dbReference>
<proteinExistence type="predicted"/>
<organism evidence="1 2">
    <name type="scientific">Marasmius oreades</name>
    <name type="common">fairy-ring Marasmius</name>
    <dbReference type="NCBI Taxonomy" id="181124"/>
    <lineage>
        <taxon>Eukaryota</taxon>
        <taxon>Fungi</taxon>
        <taxon>Dikarya</taxon>
        <taxon>Basidiomycota</taxon>
        <taxon>Agaricomycotina</taxon>
        <taxon>Agaricomycetes</taxon>
        <taxon>Agaricomycetidae</taxon>
        <taxon>Agaricales</taxon>
        <taxon>Marasmiineae</taxon>
        <taxon>Marasmiaceae</taxon>
        <taxon>Marasmius</taxon>
    </lineage>
</organism>
<name>A0A9P7UTW7_9AGAR</name>
<keyword evidence="2" id="KW-1185">Reference proteome</keyword>
<reference evidence="1" key="1">
    <citation type="journal article" date="2021" name="Genome Biol. Evol.">
        <title>The assembled and annotated genome of the fairy-ring fungus Marasmius oreades.</title>
        <authorList>
            <person name="Hiltunen M."/>
            <person name="Ament-Velasquez S.L."/>
            <person name="Johannesson H."/>
        </authorList>
    </citation>
    <scope>NUCLEOTIDE SEQUENCE</scope>
    <source>
        <strain evidence="1">03SP1</strain>
    </source>
</reference>
<evidence type="ECO:0000313" key="1">
    <source>
        <dbReference type="EMBL" id="KAG7091654.1"/>
    </source>
</evidence>